<dbReference type="AlphaFoldDB" id="K1Y2R1"/>
<feature type="domain" description="CS" evidence="4">
    <location>
        <begin position="182"/>
        <end position="273"/>
    </location>
</feature>
<sequence length="388" mass="43203">MSSDAAKGQEALKVSDYAAAINHLTTALKTSQSPLWLIQRSTAYQRTNQHELALADADNALLASINRGKRDLIATSHFRRAVALHGMGRFGDARLCLNWCMQKNPKEKCLTMWMAKVKADYEKAGGEEAECNKKSVKEIPDKVEEVVKPKEEKKAVEKHQVAEVNNAPSGMVAPVAPATTPKEKIRTEWYQSTTTVTVEIFAKGVPKENAEVKMESFTLHVSFPIGNASSFEYSIDPLFSEIAVSKSTFRITPHKIEIVLHKSFPGLKWSSLEDPDPDISLTRPDKPTSSIPDGVLRPKETAPIYPTSSKNGPVNWDKVGADDDQEEHDVNDFFKVLYRDADPDTRRAMMKSYQESNGTSLSTDWSDVGSKTFKTEPPEGMEPKKWDS</sequence>
<organism evidence="5 6">
    <name type="scientific">Marssonina brunnea f. sp. multigermtubi (strain MB_m1)</name>
    <name type="common">Marssonina leaf spot fungus</name>
    <dbReference type="NCBI Taxonomy" id="1072389"/>
    <lineage>
        <taxon>Eukaryota</taxon>
        <taxon>Fungi</taxon>
        <taxon>Dikarya</taxon>
        <taxon>Ascomycota</taxon>
        <taxon>Pezizomycotina</taxon>
        <taxon>Leotiomycetes</taxon>
        <taxon>Helotiales</taxon>
        <taxon>Drepanopezizaceae</taxon>
        <taxon>Drepanopeziza</taxon>
    </lineage>
</organism>
<dbReference type="eggNOG" id="KOG1309">
    <property type="taxonomic scope" value="Eukaryota"/>
</dbReference>
<dbReference type="OMA" id="KSGPKNW"/>
<evidence type="ECO:0000313" key="5">
    <source>
        <dbReference type="EMBL" id="EKD19454.1"/>
    </source>
</evidence>
<dbReference type="RefSeq" id="XP_007290580.1">
    <property type="nucleotide sequence ID" value="XM_007290518.1"/>
</dbReference>
<feature type="region of interest" description="Disordered" evidence="2">
    <location>
        <begin position="275"/>
        <end position="315"/>
    </location>
</feature>
<reference evidence="5 6" key="1">
    <citation type="journal article" date="2012" name="BMC Genomics">
        <title>Sequencing the genome of Marssonina brunnea reveals fungus-poplar co-evolution.</title>
        <authorList>
            <person name="Zhu S."/>
            <person name="Cao Y.-Z."/>
            <person name="Jiang C."/>
            <person name="Tan B.-Y."/>
            <person name="Wang Z."/>
            <person name="Feng S."/>
            <person name="Zhang L."/>
            <person name="Su X.-H."/>
            <person name="Brejova B."/>
            <person name="Vinar T."/>
            <person name="Xu M."/>
            <person name="Wang M.-X."/>
            <person name="Zhang S.-G."/>
            <person name="Huang M.-R."/>
            <person name="Wu R."/>
            <person name="Zhou Y."/>
        </authorList>
    </citation>
    <scope>NUCLEOTIDE SEQUENCE [LARGE SCALE GENOMIC DNA]</scope>
    <source>
        <strain evidence="5 6">MB_m1</strain>
    </source>
</reference>
<evidence type="ECO:0000259" key="3">
    <source>
        <dbReference type="PROSITE" id="PS51048"/>
    </source>
</evidence>
<dbReference type="OrthoDB" id="1898560at2759"/>
<comment type="similarity">
    <text evidence="1">Belongs to the SGT1 family.</text>
</comment>
<dbReference type="Gene3D" id="2.60.40.790">
    <property type="match status" value="1"/>
</dbReference>
<feature type="region of interest" description="Disordered" evidence="2">
    <location>
        <begin position="348"/>
        <end position="388"/>
    </location>
</feature>
<protein>
    <submittedName>
        <fullName evidence="5">Putative SGT1 and CS domain containing protein</fullName>
    </submittedName>
</protein>
<dbReference type="EMBL" id="JH921431">
    <property type="protein sequence ID" value="EKD19454.1"/>
    <property type="molecule type" value="Genomic_DNA"/>
</dbReference>
<feature type="compositionally biased region" description="Basic and acidic residues" evidence="2">
    <location>
        <begin position="373"/>
        <end position="388"/>
    </location>
</feature>
<evidence type="ECO:0000313" key="6">
    <source>
        <dbReference type="Proteomes" id="UP000006753"/>
    </source>
</evidence>
<dbReference type="PANTHER" id="PTHR45862">
    <property type="entry name" value="PROTEIN SGT1 HOMOLOG"/>
    <property type="match status" value="1"/>
</dbReference>
<dbReference type="KEGG" id="mbe:MBM_02691"/>
<dbReference type="GeneID" id="18758626"/>
<dbReference type="Proteomes" id="UP000006753">
    <property type="component" value="Unassembled WGS sequence"/>
</dbReference>
<evidence type="ECO:0000256" key="1">
    <source>
        <dbReference type="ARBA" id="ARBA00008509"/>
    </source>
</evidence>
<dbReference type="GO" id="GO:0051087">
    <property type="term" value="F:protein-folding chaperone binding"/>
    <property type="evidence" value="ECO:0007669"/>
    <property type="project" value="InterPro"/>
</dbReference>
<dbReference type="SUPFAM" id="SSF48452">
    <property type="entry name" value="TPR-like"/>
    <property type="match status" value="1"/>
</dbReference>
<dbReference type="SUPFAM" id="SSF49764">
    <property type="entry name" value="HSP20-like chaperones"/>
    <property type="match status" value="1"/>
</dbReference>
<dbReference type="FunCoup" id="K1Y2R1">
    <property type="interactions" value="969"/>
</dbReference>
<evidence type="ECO:0000256" key="2">
    <source>
        <dbReference type="SAM" id="MobiDB-lite"/>
    </source>
</evidence>
<keyword evidence="6" id="KW-1185">Reference proteome</keyword>
<dbReference type="InterPro" id="IPR011990">
    <property type="entry name" value="TPR-like_helical_dom_sf"/>
</dbReference>
<dbReference type="STRING" id="1072389.K1Y2R1"/>
<feature type="domain" description="SGS" evidence="3">
    <location>
        <begin position="304"/>
        <end position="388"/>
    </location>
</feature>
<accession>K1Y2R1</accession>
<dbReference type="InterPro" id="IPR007052">
    <property type="entry name" value="CS_dom"/>
</dbReference>
<name>K1Y2R1_MARBU</name>
<dbReference type="Pfam" id="PF04969">
    <property type="entry name" value="CS"/>
    <property type="match status" value="1"/>
</dbReference>
<dbReference type="HOGENOM" id="CLU_039532_3_1_1"/>
<dbReference type="InterPro" id="IPR007699">
    <property type="entry name" value="SGS_dom"/>
</dbReference>
<dbReference type="InterPro" id="IPR008978">
    <property type="entry name" value="HSP20-like_chaperone"/>
</dbReference>
<feature type="compositionally biased region" description="Polar residues" evidence="2">
    <location>
        <begin position="353"/>
        <end position="365"/>
    </location>
</feature>
<proteinExistence type="inferred from homology"/>
<dbReference type="Pfam" id="PF05002">
    <property type="entry name" value="SGS"/>
    <property type="match status" value="1"/>
</dbReference>
<dbReference type="PROSITE" id="PS51203">
    <property type="entry name" value="CS"/>
    <property type="match status" value="1"/>
</dbReference>
<dbReference type="InterPro" id="IPR044563">
    <property type="entry name" value="Sgt1-like"/>
</dbReference>
<dbReference type="Gene3D" id="1.25.40.10">
    <property type="entry name" value="Tetratricopeptide repeat domain"/>
    <property type="match status" value="1"/>
</dbReference>
<dbReference type="InParanoid" id="K1Y2R1"/>
<evidence type="ECO:0000259" key="4">
    <source>
        <dbReference type="PROSITE" id="PS51203"/>
    </source>
</evidence>
<gene>
    <name evidence="5" type="ORF">MBM_02691</name>
</gene>
<dbReference type="CDD" id="cd06466">
    <property type="entry name" value="p23_CS_SGT1_like"/>
    <property type="match status" value="1"/>
</dbReference>
<dbReference type="PROSITE" id="PS51048">
    <property type="entry name" value="SGS"/>
    <property type="match status" value="1"/>
</dbReference>